<dbReference type="Proteomes" id="UP001244341">
    <property type="component" value="Chromosome 12b"/>
</dbReference>
<feature type="region of interest" description="Disordered" evidence="1">
    <location>
        <begin position="71"/>
        <end position="98"/>
    </location>
</feature>
<accession>A0ABY8UGY0</accession>
<reference evidence="2 3" key="1">
    <citation type="submission" date="2023-05" db="EMBL/GenBank/DDBJ databases">
        <title>A 100% complete, gapless, phased diploid assembly of the Scenedesmus obliquus UTEX 3031 genome.</title>
        <authorList>
            <person name="Biondi T.C."/>
            <person name="Hanschen E.R."/>
            <person name="Kwon T."/>
            <person name="Eng W."/>
            <person name="Kruse C.P.S."/>
            <person name="Koehler S.I."/>
            <person name="Kunde Y."/>
            <person name="Gleasner C.D."/>
            <person name="You Mak K.T."/>
            <person name="Polle J."/>
            <person name="Hovde B.T."/>
            <person name="Starkenburg S.R."/>
        </authorList>
    </citation>
    <scope>NUCLEOTIDE SEQUENCE [LARGE SCALE GENOMIC DNA]</scope>
    <source>
        <strain evidence="2 3">DOE0152z</strain>
    </source>
</reference>
<proteinExistence type="predicted"/>
<dbReference type="EMBL" id="CP126219">
    <property type="protein sequence ID" value="WIA20773.1"/>
    <property type="molecule type" value="Genomic_DNA"/>
</dbReference>
<keyword evidence="3" id="KW-1185">Reference proteome</keyword>
<feature type="region of interest" description="Disordered" evidence="1">
    <location>
        <begin position="1"/>
        <end position="44"/>
    </location>
</feature>
<evidence type="ECO:0000256" key="1">
    <source>
        <dbReference type="SAM" id="MobiDB-lite"/>
    </source>
</evidence>
<protein>
    <submittedName>
        <fullName evidence="2">Uncharacterized protein</fullName>
    </submittedName>
</protein>
<organism evidence="2 3">
    <name type="scientific">Tetradesmus obliquus</name>
    <name type="common">Green alga</name>
    <name type="synonym">Acutodesmus obliquus</name>
    <dbReference type="NCBI Taxonomy" id="3088"/>
    <lineage>
        <taxon>Eukaryota</taxon>
        <taxon>Viridiplantae</taxon>
        <taxon>Chlorophyta</taxon>
        <taxon>core chlorophytes</taxon>
        <taxon>Chlorophyceae</taxon>
        <taxon>CS clade</taxon>
        <taxon>Sphaeropleales</taxon>
        <taxon>Scenedesmaceae</taxon>
        <taxon>Tetradesmus</taxon>
    </lineage>
</organism>
<evidence type="ECO:0000313" key="2">
    <source>
        <dbReference type="EMBL" id="WIA20773.1"/>
    </source>
</evidence>
<gene>
    <name evidence="2" type="ORF">OEZ85_005136</name>
</gene>
<evidence type="ECO:0000313" key="3">
    <source>
        <dbReference type="Proteomes" id="UP001244341"/>
    </source>
</evidence>
<sequence>MKEPQQQGLSFADLTAAESRQPQVSRPDPAALPAAGVSTGCGRLRKQSTCSSSLWNTAEANGSCKLQTKTEARAAYKPPPAGTTRQVPVKPPGSQIPQADYPTVLQSVTRADYQPDVLQRAGPPCRGSRLQDSGNPLQGAAATAPDFNTQTACTFKAHSTEQWRAANSKPAGCPATQLVSYNIIHGGPVPAANPCEAFVAGHDYRRTRP</sequence>
<name>A0ABY8UGY0_TETOB</name>